<accession>A0A834LCV7</accession>
<name>A0A834LCV7_RHOSS</name>
<evidence type="ECO:0000256" key="1">
    <source>
        <dbReference type="SAM" id="MobiDB-lite"/>
    </source>
</evidence>
<feature type="region of interest" description="Disordered" evidence="1">
    <location>
        <begin position="59"/>
        <end position="116"/>
    </location>
</feature>
<comment type="caution">
    <text evidence="2">The sequence shown here is derived from an EMBL/GenBank/DDBJ whole genome shotgun (WGS) entry which is preliminary data.</text>
</comment>
<proteinExistence type="predicted"/>
<sequence length="116" mass="12544">MEDLKMCMASLEAEVASLQRSHCALVPHFFLRSSLQTLRRAVSNLRDIAFDAKDDGSNIKLKGKVTANEESNGDPNASDDHSDATNDASDGSSPGDDGKNEVDDANFDIFNHVDSD</sequence>
<evidence type="ECO:0000313" key="2">
    <source>
        <dbReference type="EMBL" id="KAF7129333.1"/>
    </source>
</evidence>
<evidence type="ECO:0000313" key="3">
    <source>
        <dbReference type="Proteomes" id="UP000626092"/>
    </source>
</evidence>
<dbReference type="OrthoDB" id="10440430at2759"/>
<protein>
    <submittedName>
        <fullName evidence="2">Uncharacterized protein</fullName>
    </submittedName>
</protein>
<dbReference type="Proteomes" id="UP000626092">
    <property type="component" value="Unassembled WGS sequence"/>
</dbReference>
<gene>
    <name evidence="2" type="ORF">RHSIM_Rhsim10G0124600</name>
</gene>
<organism evidence="2 3">
    <name type="scientific">Rhododendron simsii</name>
    <name type="common">Sims's rhododendron</name>
    <dbReference type="NCBI Taxonomy" id="118357"/>
    <lineage>
        <taxon>Eukaryota</taxon>
        <taxon>Viridiplantae</taxon>
        <taxon>Streptophyta</taxon>
        <taxon>Embryophyta</taxon>
        <taxon>Tracheophyta</taxon>
        <taxon>Spermatophyta</taxon>
        <taxon>Magnoliopsida</taxon>
        <taxon>eudicotyledons</taxon>
        <taxon>Gunneridae</taxon>
        <taxon>Pentapetalae</taxon>
        <taxon>asterids</taxon>
        <taxon>Ericales</taxon>
        <taxon>Ericaceae</taxon>
        <taxon>Ericoideae</taxon>
        <taxon>Rhodoreae</taxon>
        <taxon>Rhododendron</taxon>
    </lineage>
</organism>
<dbReference type="AlphaFoldDB" id="A0A834LCV7"/>
<dbReference type="EMBL" id="WJXA01000010">
    <property type="protein sequence ID" value="KAF7129333.1"/>
    <property type="molecule type" value="Genomic_DNA"/>
</dbReference>
<reference evidence="2" key="1">
    <citation type="submission" date="2019-11" db="EMBL/GenBank/DDBJ databases">
        <authorList>
            <person name="Liu Y."/>
            <person name="Hou J."/>
            <person name="Li T.-Q."/>
            <person name="Guan C.-H."/>
            <person name="Wu X."/>
            <person name="Wu H.-Z."/>
            <person name="Ling F."/>
            <person name="Zhang R."/>
            <person name="Shi X.-G."/>
            <person name="Ren J.-P."/>
            <person name="Chen E.-F."/>
            <person name="Sun J.-M."/>
        </authorList>
    </citation>
    <scope>NUCLEOTIDE SEQUENCE</scope>
    <source>
        <strain evidence="2">Adult_tree_wgs_1</strain>
        <tissue evidence="2">Leaves</tissue>
    </source>
</reference>
<keyword evidence="3" id="KW-1185">Reference proteome</keyword>